<dbReference type="OrthoDB" id="9801717at2"/>
<dbReference type="AlphaFoldDB" id="A0A1Y0EHX1"/>
<dbReference type="Gene3D" id="1.10.150.130">
    <property type="match status" value="1"/>
</dbReference>
<geneLocation type="plasmid" evidence="2 3">
    <name>pSMR4r-1</name>
</geneLocation>
<protein>
    <submittedName>
        <fullName evidence="2">Tyrosine recombinase</fullName>
    </submittedName>
</protein>
<keyword evidence="3" id="KW-1185">Reference proteome</keyword>
<organism evidence="2 3">
    <name type="scientific">Yoonia vestfoldensis</name>
    <dbReference type="NCBI Taxonomy" id="245188"/>
    <lineage>
        <taxon>Bacteria</taxon>
        <taxon>Pseudomonadati</taxon>
        <taxon>Pseudomonadota</taxon>
        <taxon>Alphaproteobacteria</taxon>
        <taxon>Rhodobacterales</taxon>
        <taxon>Paracoccaceae</taxon>
        <taxon>Yoonia</taxon>
    </lineage>
</organism>
<evidence type="ECO:0000256" key="1">
    <source>
        <dbReference type="ARBA" id="ARBA00023125"/>
    </source>
</evidence>
<dbReference type="SUPFAM" id="SSF47823">
    <property type="entry name" value="lambda integrase-like, N-terminal domain"/>
    <property type="match status" value="1"/>
</dbReference>
<gene>
    <name evidence="2" type="ORF">LOKVESSMR4R_03997</name>
</gene>
<dbReference type="InterPro" id="IPR010998">
    <property type="entry name" value="Integrase_recombinase_N"/>
</dbReference>
<dbReference type="Proteomes" id="UP000195273">
    <property type="component" value="Plasmid pSMR4r-1"/>
</dbReference>
<evidence type="ECO:0000313" key="2">
    <source>
        <dbReference type="EMBL" id="ARU03217.1"/>
    </source>
</evidence>
<evidence type="ECO:0000313" key="3">
    <source>
        <dbReference type="Proteomes" id="UP000195273"/>
    </source>
</evidence>
<accession>A0A1Y0EHX1</accession>
<proteinExistence type="predicted"/>
<sequence length="38" mass="4459">MPPLDHKDFVNSCRDERGVGHHTLRAYAQDLRTFARFT</sequence>
<dbReference type="GO" id="GO:0003677">
    <property type="term" value="F:DNA binding"/>
    <property type="evidence" value="ECO:0007669"/>
    <property type="project" value="UniProtKB-KW"/>
</dbReference>
<name>A0A1Y0EHX1_9RHOB</name>
<dbReference type="EMBL" id="CP021432">
    <property type="protein sequence ID" value="ARU03217.1"/>
    <property type="molecule type" value="Genomic_DNA"/>
</dbReference>
<keyword evidence="1" id="KW-0238">DNA-binding</keyword>
<keyword evidence="2" id="KW-0614">Plasmid</keyword>
<dbReference type="KEGG" id="lvs:LOKVESSMR4R_03997"/>
<dbReference type="RefSeq" id="WP_123619008.1">
    <property type="nucleotide sequence ID" value="NZ_CP021432.1"/>
</dbReference>
<reference evidence="2 3" key="1">
    <citation type="submission" date="2017-05" db="EMBL/GenBank/DDBJ databases">
        <title>Genome Sequence of Loktanella vestfoldensis Strain SMR4r Isolated from a Culture of the Diatom Skeletonema marinoi.</title>
        <authorList>
            <person name="Topel M."/>
            <person name="Pinder M.I.M."/>
            <person name="Johansson O.N."/>
            <person name="Kourtchenko O."/>
            <person name="Godhe A."/>
            <person name="Clarke A.K."/>
        </authorList>
    </citation>
    <scope>NUCLEOTIDE SEQUENCE [LARGE SCALE GENOMIC DNA]</scope>
    <source>
        <strain evidence="2 3">SMR4r</strain>
        <plasmid evidence="2 3">pSMR4r-1</plasmid>
    </source>
</reference>